<dbReference type="AlphaFoldDB" id="W2VV79"/>
<feature type="non-terminal residue" evidence="2">
    <location>
        <position position="1"/>
    </location>
</feature>
<dbReference type="Proteomes" id="UP000018958">
    <property type="component" value="Unassembled WGS sequence"/>
</dbReference>
<evidence type="ECO:0000313" key="2">
    <source>
        <dbReference type="EMBL" id="ETP01274.1"/>
    </source>
</evidence>
<comment type="caution">
    <text evidence="2">The sequence shown here is derived from an EMBL/GenBank/DDBJ whole genome shotgun (WGS) entry which is preliminary data.</text>
</comment>
<protein>
    <submittedName>
        <fullName evidence="2">Uncharacterized protein</fullName>
    </submittedName>
</protein>
<name>W2VV79_PHYNI</name>
<feature type="region of interest" description="Disordered" evidence="1">
    <location>
        <begin position="44"/>
        <end position="72"/>
    </location>
</feature>
<reference evidence="2 3" key="1">
    <citation type="submission" date="2013-11" db="EMBL/GenBank/DDBJ databases">
        <title>The Genome Sequence of Phytophthora parasitica CJ01A1.</title>
        <authorList>
            <consortium name="The Broad Institute Genomics Platform"/>
            <person name="Russ C."/>
            <person name="Tyler B."/>
            <person name="Panabieres F."/>
            <person name="Shan W."/>
            <person name="Tripathy S."/>
            <person name="Grunwald N."/>
            <person name="Machado M."/>
            <person name="Johnson C.S."/>
            <person name="Walker B."/>
            <person name="Young S.K."/>
            <person name="Zeng Q."/>
            <person name="Gargeya S."/>
            <person name="Fitzgerald M."/>
            <person name="Haas B."/>
            <person name="Abouelleil A."/>
            <person name="Allen A.W."/>
            <person name="Alvarado L."/>
            <person name="Arachchi H.M."/>
            <person name="Berlin A.M."/>
            <person name="Chapman S.B."/>
            <person name="Gainer-Dewar J."/>
            <person name="Goldberg J."/>
            <person name="Griggs A."/>
            <person name="Gujja S."/>
            <person name="Hansen M."/>
            <person name="Howarth C."/>
            <person name="Imamovic A."/>
            <person name="Ireland A."/>
            <person name="Larimer J."/>
            <person name="McCowan C."/>
            <person name="Murphy C."/>
            <person name="Pearson M."/>
            <person name="Poon T.W."/>
            <person name="Priest M."/>
            <person name="Roberts A."/>
            <person name="Saif S."/>
            <person name="Shea T."/>
            <person name="Sisk P."/>
            <person name="Sykes S."/>
            <person name="Wortman J."/>
            <person name="Nusbaum C."/>
            <person name="Birren B."/>
        </authorList>
    </citation>
    <scope>NUCLEOTIDE SEQUENCE [LARGE SCALE GENOMIC DNA]</scope>
    <source>
        <strain evidence="2 3">CJ01A1</strain>
    </source>
</reference>
<evidence type="ECO:0000256" key="1">
    <source>
        <dbReference type="SAM" id="MobiDB-lite"/>
    </source>
</evidence>
<proteinExistence type="predicted"/>
<dbReference type="OrthoDB" id="103142at2759"/>
<feature type="compositionally biased region" description="Basic and acidic residues" evidence="1">
    <location>
        <begin position="48"/>
        <end position="57"/>
    </location>
</feature>
<accession>W2VV79</accession>
<dbReference type="EMBL" id="ANIX01004277">
    <property type="protein sequence ID" value="ETP01274.1"/>
    <property type="molecule type" value="Genomic_DNA"/>
</dbReference>
<gene>
    <name evidence="2" type="ORF">F441_21457</name>
</gene>
<organism evidence="2 3">
    <name type="scientific">Phytophthora nicotianae CJ01A1</name>
    <dbReference type="NCBI Taxonomy" id="1317063"/>
    <lineage>
        <taxon>Eukaryota</taxon>
        <taxon>Sar</taxon>
        <taxon>Stramenopiles</taxon>
        <taxon>Oomycota</taxon>
        <taxon>Peronosporomycetes</taxon>
        <taxon>Peronosporales</taxon>
        <taxon>Peronosporaceae</taxon>
        <taxon>Phytophthora</taxon>
    </lineage>
</organism>
<sequence length="132" mass="15429">RLRVRDLMDIEEFVCNPSEQQIEMETISPEALLDESSDVLFVWTSSGESHEPDKGIEDNTEQPAYEKKKHSTDKNAVHSVIFMPADHPDMEDKLMKDLRCLQSRIREQLKLEKDTSMTKTFTTFFLNDEMLF</sequence>
<evidence type="ECO:0000313" key="3">
    <source>
        <dbReference type="Proteomes" id="UP000018958"/>
    </source>
</evidence>